<keyword evidence="3" id="KW-0805">Transcription regulation</keyword>
<dbReference type="PANTHER" id="PTHR48111:SF22">
    <property type="entry name" value="REGULATOR OF RPOS"/>
    <property type="match status" value="1"/>
</dbReference>
<dbReference type="Proteomes" id="UP000886111">
    <property type="component" value="Unassembled WGS sequence"/>
</dbReference>
<evidence type="ECO:0000256" key="2">
    <source>
        <dbReference type="ARBA" id="ARBA00023012"/>
    </source>
</evidence>
<feature type="DNA-binding region" description="OmpR/PhoB-type" evidence="7">
    <location>
        <begin position="124"/>
        <end position="222"/>
    </location>
</feature>
<evidence type="ECO:0000313" key="10">
    <source>
        <dbReference type="EMBL" id="HHE55426.1"/>
    </source>
</evidence>
<gene>
    <name evidence="10" type="ORF">ENL21_06555</name>
</gene>
<proteinExistence type="predicted"/>
<sequence>MHILIAEDEQSLAHSLQKSFQAEGFKATVVYDGQAVLNLLKEDDSFDLLLLDWRMPGKTGYEVCKTIRSMGNKIPIILLTALSDISNKVEALDAGADDYITKPFAFKELFARINAVLRRVQSTKEILKFGECQLSIVNHEINSPKGQVKLSEKEFELLYYFAQHKNTIITREQIAKDIWGLNFLPSTNFIEATIKNLRKKLIEVTDCHHIKTVYGEGYTFIEE</sequence>
<feature type="domain" description="OmpR/PhoB-type" evidence="9">
    <location>
        <begin position="124"/>
        <end position="222"/>
    </location>
</feature>
<dbReference type="AlphaFoldDB" id="A0A7V5H407"/>
<dbReference type="GO" id="GO:0000156">
    <property type="term" value="F:phosphorelay response regulator activity"/>
    <property type="evidence" value="ECO:0007669"/>
    <property type="project" value="TreeGrafter"/>
</dbReference>
<dbReference type="GO" id="GO:0032993">
    <property type="term" value="C:protein-DNA complex"/>
    <property type="evidence" value="ECO:0007669"/>
    <property type="project" value="TreeGrafter"/>
</dbReference>
<dbReference type="PANTHER" id="PTHR48111">
    <property type="entry name" value="REGULATOR OF RPOS"/>
    <property type="match status" value="1"/>
</dbReference>
<organism evidence="10">
    <name type="scientific">Caldithrix abyssi</name>
    <dbReference type="NCBI Taxonomy" id="187145"/>
    <lineage>
        <taxon>Bacteria</taxon>
        <taxon>Pseudomonadati</taxon>
        <taxon>Calditrichota</taxon>
        <taxon>Calditrichia</taxon>
        <taxon>Calditrichales</taxon>
        <taxon>Calditrichaceae</taxon>
        <taxon>Caldithrix</taxon>
    </lineage>
</organism>
<protein>
    <submittedName>
        <fullName evidence="10">Response regulator transcription factor</fullName>
    </submittedName>
</protein>
<reference evidence="10" key="1">
    <citation type="journal article" date="2020" name="mSystems">
        <title>Genome- and Community-Level Interaction Insights into Carbon Utilization and Element Cycling Functions of Hydrothermarchaeota in Hydrothermal Sediment.</title>
        <authorList>
            <person name="Zhou Z."/>
            <person name="Liu Y."/>
            <person name="Xu W."/>
            <person name="Pan J."/>
            <person name="Luo Z.H."/>
            <person name="Li M."/>
        </authorList>
    </citation>
    <scope>NUCLEOTIDE SEQUENCE [LARGE SCALE GENOMIC DNA]</scope>
    <source>
        <strain evidence="10">HyVt-76</strain>
    </source>
</reference>
<keyword evidence="2" id="KW-0902">Two-component regulatory system</keyword>
<comment type="caution">
    <text evidence="10">The sequence shown here is derived from an EMBL/GenBank/DDBJ whole genome shotgun (WGS) entry which is preliminary data.</text>
</comment>
<evidence type="ECO:0000256" key="1">
    <source>
        <dbReference type="ARBA" id="ARBA00022553"/>
    </source>
</evidence>
<dbReference type="InterPro" id="IPR016032">
    <property type="entry name" value="Sig_transdc_resp-reg_C-effctor"/>
</dbReference>
<keyword evidence="5" id="KW-0804">Transcription</keyword>
<evidence type="ECO:0000256" key="4">
    <source>
        <dbReference type="ARBA" id="ARBA00023125"/>
    </source>
</evidence>
<keyword evidence="1 6" id="KW-0597">Phosphoprotein</keyword>
<dbReference type="CDD" id="cd17574">
    <property type="entry name" value="REC_OmpR"/>
    <property type="match status" value="1"/>
</dbReference>
<dbReference type="EMBL" id="DRTD01000483">
    <property type="protein sequence ID" value="HHE55426.1"/>
    <property type="molecule type" value="Genomic_DNA"/>
</dbReference>
<dbReference type="PROSITE" id="PS51755">
    <property type="entry name" value="OMPR_PHOB"/>
    <property type="match status" value="1"/>
</dbReference>
<dbReference type="GO" id="GO:0005829">
    <property type="term" value="C:cytosol"/>
    <property type="evidence" value="ECO:0007669"/>
    <property type="project" value="TreeGrafter"/>
</dbReference>
<dbReference type="Pfam" id="PF00072">
    <property type="entry name" value="Response_reg"/>
    <property type="match status" value="1"/>
</dbReference>
<evidence type="ECO:0000256" key="5">
    <source>
        <dbReference type="ARBA" id="ARBA00023163"/>
    </source>
</evidence>
<dbReference type="Gene3D" id="1.10.10.10">
    <property type="entry name" value="Winged helix-like DNA-binding domain superfamily/Winged helix DNA-binding domain"/>
    <property type="match status" value="1"/>
</dbReference>
<dbReference type="SMART" id="SM00862">
    <property type="entry name" value="Trans_reg_C"/>
    <property type="match status" value="1"/>
</dbReference>
<evidence type="ECO:0000256" key="6">
    <source>
        <dbReference type="PROSITE-ProRule" id="PRU00169"/>
    </source>
</evidence>
<dbReference type="InterPro" id="IPR036388">
    <property type="entry name" value="WH-like_DNA-bd_sf"/>
</dbReference>
<evidence type="ECO:0000256" key="3">
    <source>
        <dbReference type="ARBA" id="ARBA00023015"/>
    </source>
</evidence>
<dbReference type="CDD" id="cd00383">
    <property type="entry name" value="trans_reg_C"/>
    <property type="match status" value="1"/>
</dbReference>
<dbReference type="Gene3D" id="6.10.250.690">
    <property type="match status" value="1"/>
</dbReference>
<feature type="modified residue" description="4-aspartylphosphate" evidence="6">
    <location>
        <position position="52"/>
    </location>
</feature>
<dbReference type="SMART" id="SM00448">
    <property type="entry name" value="REC"/>
    <property type="match status" value="1"/>
</dbReference>
<keyword evidence="4 7" id="KW-0238">DNA-binding</keyword>
<dbReference type="GO" id="GO:0006355">
    <property type="term" value="P:regulation of DNA-templated transcription"/>
    <property type="evidence" value="ECO:0007669"/>
    <property type="project" value="InterPro"/>
</dbReference>
<dbReference type="GO" id="GO:0000976">
    <property type="term" value="F:transcription cis-regulatory region binding"/>
    <property type="evidence" value="ECO:0007669"/>
    <property type="project" value="TreeGrafter"/>
</dbReference>
<evidence type="ECO:0000259" key="8">
    <source>
        <dbReference type="PROSITE" id="PS50110"/>
    </source>
</evidence>
<dbReference type="InterPro" id="IPR011006">
    <property type="entry name" value="CheY-like_superfamily"/>
</dbReference>
<dbReference type="InterPro" id="IPR039420">
    <property type="entry name" value="WalR-like"/>
</dbReference>
<dbReference type="SUPFAM" id="SSF52172">
    <property type="entry name" value="CheY-like"/>
    <property type="match status" value="1"/>
</dbReference>
<dbReference type="PROSITE" id="PS50110">
    <property type="entry name" value="RESPONSE_REGULATORY"/>
    <property type="match status" value="1"/>
</dbReference>
<feature type="domain" description="Response regulatory" evidence="8">
    <location>
        <begin position="2"/>
        <end position="117"/>
    </location>
</feature>
<dbReference type="InterPro" id="IPR001867">
    <property type="entry name" value="OmpR/PhoB-type_DNA-bd"/>
</dbReference>
<accession>A0A7V5H407</accession>
<dbReference type="Pfam" id="PF00486">
    <property type="entry name" value="Trans_reg_C"/>
    <property type="match status" value="1"/>
</dbReference>
<evidence type="ECO:0000256" key="7">
    <source>
        <dbReference type="PROSITE-ProRule" id="PRU01091"/>
    </source>
</evidence>
<name>A0A7V5H407_CALAY</name>
<dbReference type="Gene3D" id="3.40.50.2300">
    <property type="match status" value="1"/>
</dbReference>
<dbReference type="SUPFAM" id="SSF46894">
    <property type="entry name" value="C-terminal effector domain of the bipartite response regulators"/>
    <property type="match status" value="1"/>
</dbReference>
<dbReference type="InterPro" id="IPR001789">
    <property type="entry name" value="Sig_transdc_resp-reg_receiver"/>
</dbReference>
<evidence type="ECO:0000259" key="9">
    <source>
        <dbReference type="PROSITE" id="PS51755"/>
    </source>
</evidence>